<dbReference type="InterPro" id="IPR011712">
    <property type="entry name" value="Sig_transdc_His_kin_sub3_dim/P"/>
</dbReference>
<sequence length="183" mass="20226">MKTSQPLMVNDIDANQYVKVIMSQLGASSLLSIPLVTREKVIGLINSVKVAKGARFSAGSLEFLSILAKQAAVAIENANLFRSVEKQRQQLEKLIEKATLTQENERKRVAIEIHDSIGQQIVGVLYRIQAFDFLLSASSFTEAQAEVNEIKGILEKTLSELRRVLAGLYPLTLDELGLISTLR</sequence>
<dbReference type="Pfam" id="PF07730">
    <property type="entry name" value="HisKA_3"/>
    <property type="match status" value="1"/>
</dbReference>
<dbReference type="InterPro" id="IPR003018">
    <property type="entry name" value="GAF"/>
</dbReference>
<keyword evidence="1" id="KW-0808">Transferase</keyword>
<evidence type="ECO:0000256" key="3">
    <source>
        <dbReference type="SAM" id="Coils"/>
    </source>
</evidence>
<dbReference type="PANTHER" id="PTHR24421">
    <property type="entry name" value="NITRATE/NITRITE SENSOR PROTEIN NARX-RELATED"/>
    <property type="match status" value="1"/>
</dbReference>
<dbReference type="Gene3D" id="3.30.450.40">
    <property type="match status" value="1"/>
</dbReference>
<evidence type="ECO:0000259" key="5">
    <source>
        <dbReference type="Pfam" id="PF13185"/>
    </source>
</evidence>
<organism evidence="6">
    <name type="scientific">marine sediment metagenome</name>
    <dbReference type="NCBI Taxonomy" id="412755"/>
    <lineage>
        <taxon>unclassified sequences</taxon>
        <taxon>metagenomes</taxon>
        <taxon>ecological metagenomes</taxon>
    </lineage>
</organism>
<dbReference type="InterPro" id="IPR029016">
    <property type="entry name" value="GAF-like_dom_sf"/>
</dbReference>
<dbReference type="EMBL" id="BART01035514">
    <property type="protein sequence ID" value="GAH15213.1"/>
    <property type="molecule type" value="Genomic_DNA"/>
</dbReference>
<keyword evidence="2" id="KW-0418">Kinase</keyword>
<name>X1F326_9ZZZZ</name>
<comment type="caution">
    <text evidence="6">The sequence shown here is derived from an EMBL/GenBank/DDBJ whole genome shotgun (WGS) entry which is preliminary data.</text>
</comment>
<keyword evidence="3" id="KW-0175">Coiled coil</keyword>
<feature type="domain" description="Signal transduction histidine kinase subgroup 3 dimerisation and phosphoacceptor" evidence="4">
    <location>
        <begin position="105"/>
        <end position="172"/>
    </location>
</feature>
<proteinExistence type="predicted"/>
<accession>X1F326</accession>
<feature type="non-terminal residue" evidence="6">
    <location>
        <position position="183"/>
    </location>
</feature>
<evidence type="ECO:0000256" key="1">
    <source>
        <dbReference type="ARBA" id="ARBA00022679"/>
    </source>
</evidence>
<evidence type="ECO:0000313" key="6">
    <source>
        <dbReference type="EMBL" id="GAH15213.1"/>
    </source>
</evidence>
<evidence type="ECO:0008006" key="7">
    <source>
        <dbReference type="Google" id="ProtNLM"/>
    </source>
</evidence>
<dbReference type="GO" id="GO:0046983">
    <property type="term" value="F:protein dimerization activity"/>
    <property type="evidence" value="ECO:0007669"/>
    <property type="project" value="InterPro"/>
</dbReference>
<dbReference type="GO" id="GO:0000155">
    <property type="term" value="F:phosphorelay sensor kinase activity"/>
    <property type="evidence" value="ECO:0007669"/>
    <property type="project" value="InterPro"/>
</dbReference>
<evidence type="ECO:0000256" key="2">
    <source>
        <dbReference type="ARBA" id="ARBA00022777"/>
    </source>
</evidence>
<dbReference type="SUPFAM" id="SSF55781">
    <property type="entry name" value="GAF domain-like"/>
    <property type="match status" value="1"/>
</dbReference>
<feature type="domain" description="GAF" evidence="5">
    <location>
        <begin position="2"/>
        <end position="76"/>
    </location>
</feature>
<evidence type="ECO:0000259" key="4">
    <source>
        <dbReference type="Pfam" id="PF07730"/>
    </source>
</evidence>
<dbReference type="InterPro" id="IPR050482">
    <property type="entry name" value="Sensor_HK_TwoCompSys"/>
</dbReference>
<dbReference type="Pfam" id="PF13185">
    <property type="entry name" value="GAF_2"/>
    <property type="match status" value="1"/>
</dbReference>
<dbReference type="Gene3D" id="1.20.5.1930">
    <property type="match status" value="1"/>
</dbReference>
<gene>
    <name evidence="6" type="ORF">S01H4_60279</name>
</gene>
<protein>
    <recommendedName>
        <fullName evidence="7">GAF domain-containing protein</fullName>
    </recommendedName>
</protein>
<dbReference type="GO" id="GO:0016020">
    <property type="term" value="C:membrane"/>
    <property type="evidence" value="ECO:0007669"/>
    <property type="project" value="InterPro"/>
</dbReference>
<dbReference type="AlphaFoldDB" id="X1F326"/>
<feature type="coiled-coil region" evidence="3">
    <location>
        <begin position="77"/>
        <end position="108"/>
    </location>
</feature>
<reference evidence="6" key="1">
    <citation type="journal article" date="2014" name="Front. Microbiol.">
        <title>High frequency of phylogenetically diverse reductive dehalogenase-homologous genes in deep subseafloor sedimentary metagenomes.</title>
        <authorList>
            <person name="Kawai M."/>
            <person name="Futagami T."/>
            <person name="Toyoda A."/>
            <person name="Takaki Y."/>
            <person name="Nishi S."/>
            <person name="Hori S."/>
            <person name="Arai W."/>
            <person name="Tsubouchi T."/>
            <person name="Morono Y."/>
            <person name="Uchiyama I."/>
            <person name="Ito T."/>
            <person name="Fujiyama A."/>
            <person name="Inagaki F."/>
            <person name="Takami H."/>
        </authorList>
    </citation>
    <scope>NUCLEOTIDE SEQUENCE</scope>
    <source>
        <strain evidence="6">Expedition CK06-06</strain>
    </source>
</reference>